<accession>A0ABX8W9Z3</accession>
<feature type="transmembrane region" description="Helical" evidence="8">
    <location>
        <begin position="333"/>
        <end position="354"/>
    </location>
</feature>
<dbReference type="Gene3D" id="1.20.1250.20">
    <property type="entry name" value="MFS general substrate transporter like domains"/>
    <property type="match status" value="2"/>
</dbReference>
<feature type="transmembrane region" description="Helical" evidence="8">
    <location>
        <begin position="101"/>
        <end position="121"/>
    </location>
</feature>
<evidence type="ECO:0000256" key="3">
    <source>
        <dbReference type="ARBA" id="ARBA00022448"/>
    </source>
</evidence>
<keyword evidence="11" id="KW-1185">Reference proteome</keyword>
<evidence type="ECO:0000313" key="11">
    <source>
        <dbReference type="Proteomes" id="UP000826550"/>
    </source>
</evidence>
<reference evidence="10 11" key="1">
    <citation type="submission" date="2020-01" db="EMBL/GenBank/DDBJ databases">
        <title>Vast differences in strain-level diversity in the gut microbiota of two closely related honey bee species.</title>
        <authorList>
            <person name="Ellegaard K.M."/>
            <person name="Suenami S."/>
            <person name="Miyazaki R."/>
            <person name="Engel P."/>
        </authorList>
    </citation>
    <scope>NUCLEOTIDE SEQUENCE [LARGE SCALE GENOMIC DNA]</scope>
    <source>
        <strain evidence="10 11">ESL0416</strain>
    </source>
</reference>
<feature type="domain" description="Major facilitator superfamily (MFS) profile" evidence="9">
    <location>
        <begin position="8"/>
        <end position="462"/>
    </location>
</feature>
<keyword evidence="5 8" id="KW-0812">Transmembrane</keyword>
<evidence type="ECO:0000256" key="2">
    <source>
        <dbReference type="ARBA" id="ARBA00008537"/>
    </source>
</evidence>
<dbReference type="Pfam" id="PF07690">
    <property type="entry name" value="MFS_1"/>
    <property type="match status" value="1"/>
</dbReference>
<evidence type="ECO:0000256" key="5">
    <source>
        <dbReference type="ARBA" id="ARBA00022692"/>
    </source>
</evidence>
<dbReference type="InterPro" id="IPR036259">
    <property type="entry name" value="MFS_trans_sf"/>
</dbReference>
<dbReference type="InterPro" id="IPR020846">
    <property type="entry name" value="MFS_dom"/>
</dbReference>
<evidence type="ECO:0000256" key="1">
    <source>
        <dbReference type="ARBA" id="ARBA00004651"/>
    </source>
</evidence>
<feature type="transmembrane region" description="Helical" evidence="8">
    <location>
        <begin position="396"/>
        <end position="418"/>
    </location>
</feature>
<evidence type="ECO:0000313" key="10">
    <source>
        <dbReference type="EMBL" id="QYN52607.1"/>
    </source>
</evidence>
<proteinExistence type="inferred from homology"/>
<organism evidence="10 11">
    <name type="scientific">Lactobacillus panisapium</name>
    <dbReference type="NCBI Taxonomy" id="2012495"/>
    <lineage>
        <taxon>Bacteria</taxon>
        <taxon>Bacillati</taxon>
        <taxon>Bacillota</taxon>
        <taxon>Bacilli</taxon>
        <taxon>Lactobacillales</taxon>
        <taxon>Lactobacillaceae</taxon>
        <taxon>Lactobacillus</taxon>
    </lineage>
</organism>
<dbReference type="PANTHER" id="PTHR42718:SF9">
    <property type="entry name" value="MAJOR FACILITATOR SUPERFAMILY MULTIDRUG TRANSPORTER MFSC"/>
    <property type="match status" value="1"/>
</dbReference>
<dbReference type="SUPFAM" id="SSF103473">
    <property type="entry name" value="MFS general substrate transporter"/>
    <property type="match status" value="1"/>
</dbReference>
<dbReference type="PANTHER" id="PTHR42718">
    <property type="entry name" value="MAJOR FACILITATOR SUPERFAMILY MULTIDRUG TRANSPORTER MFSC"/>
    <property type="match status" value="1"/>
</dbReference>
<keyword evidence="3" id="KW-0813">Transport</keyword>
<evidence type="ECO:0000256" key="7">
    <source>
        <dbReference type="ARBA" id="ARBA00023136"/>
    </source>
</evidence>
<gene>
    <name evidence="10" type="ORF">GYM71_03945</name>
</gene>
<evidence type="ECO:0000259" key="9">
    <source>
        <dbReference type="PROSITE" id="PS50850"/>
    </source>
</evidence>
<dbReference type="PROSITE" id="PS50850">
    <property type="entry name" value="MFS"/>
    <property type="match status" value="1"/>
</dbReference>
<dbReference type="PRINTS" id="PR01036">
    <property type="entry name" value="TCRTETB"/>
</dbReference>
<feature type="transmembrane region" description="Helical" evidence="8">
    <location>
        <begin position="438"/>
        <end position="455"/>
    </location>
</feature>
<dbReference type="NCBIfam" id="TIGR00711">
    <property type="entry name" value="efflux_EmrB"/>
    <property type="match status" value="1"/>
</dbReference>
<keyword evidence="6 8" id="KW-1133">Transmembrane helix</keyword>
<evidence type="ECO:0000256" key="6">
    <source>
        <dbReference type="ARBA" id="ARBA00022989"/>
    </source>
</evidence>
<protein>
    <submittedName>
        <fullName evidence="10">Multidrug efflux MFS transporter</fullName>
    </submittedName>
</protein>
<keyword evidence="4" id="KW-1003">Cell membrane</keyword>
<feature type="transmembrane region" description="Helical" evidence="8">
    <location>
        <begin position="360"/>
        <end position="384"/>
    </location>
</feature>
<name>A0ABX8W9Z3_9LACO</name>
<comment type="subcellular location">
    <subcellularLocation>
        <location evidence="1">Cell membrane</location>
        <topology evidence="1">Multi-pass membrane protein</topology>
    </subcellularLocation>
</comment>
<feature type="transmembrane region" description="Helical" evidence="8">
    <location>
        <begin position="299"/>
        <end position="321"/>
    </location>
</feature>
<evidence type="ECO:0000256" key="4">
    <source>
        <dbReference type="ARBA" id="ARBA00022475"/>
    </source>
</evidence>
<dbReference type="InterPro" id="IPR004638">
    <property type="entry name" value="EmrB-like"/>
</dbReference>
<feature type="transmembrane region" description="Helical" evidence="8">
    <location>
        <begin position="270"/>
        <end position="287"/>
    </location>
</feature>
<feature type="transmembrane region" description="Helical" evidence="8">
    <location>
        <begin position="166"/>
        <end position="186"/>
    </location>
</feature>
<feature type="transmembrane region" description="Helical" evidence="8">
    <location>
        <begin position="133"/>
        <end position="154"/>
    </location>
</feature>
<feature type="transmembrane region" description="Helical" evidence="8">
    <location>
        <begin position="198"/>
        <end position="218"/>
    </location>
</feature>
<comment type="similarity">
    <text evidence="2">Belongs to the major facilitator superfamily. EmrB family.</text>
</comment>
<feature type="transmembrane region" description="Helical" evidence="8">
    <location>
        <begin position="77"/>
        <end position="95"/>
    </location>
</feature>
<keyword evidence="7 8" id="KW-0472">Membrane</keyword>
<sequence length="465" mass="49925">MQRKLDAKLICSIFAAGLMSFSGVLIETAGNVTFPVLMNEFHVNMAMVQWMTTGYLLVASIIMPLSAYLKRNFSSRTLFITASAVFIAGLLIDVVARNFSFLVIGRIVQGAGAGIAIPLMFNIILERTPLDKIGLLMGIGTMITAVAPALGPTFGGLVVNTMGWRFIYIFIIPVMIISLVMGLASITKESKKIKHSKLDVAGFLSITITFIGLILAFSNLATVLQKPLTFAVPLIIGIIGLIIFIRHSLKVANPLINIRVFKKIKFTQGLGAYFIFQINTLGLSFILPNYVQIVNRSTAMIAGLLLLTGGIIGAIASPVGGRLLDNYGPRKPIMTGAMFELIGGLLFCLFAANFTSIEIIIFYTITMLGTGLIMGNTMTASLNVLSEKENTDGNGLFNMAQQFAGAVGTAIVSAIMQFVQQMSGKNTAAGKLVDASQVGLIFLLVLVVVGVYLLYKATKPVKAKE</sequence>
<dbReference type="InterPro" id="IPR011701">
    <property type="entry name" value="MFS"/>
</dbReference>
<feature type="transmembrane region" description="Helical" evidence="8">
    <location>
        <begin position="7"/>
        <end position="26"/>
    </location>
</feature>
<feature type="transmembrane region" description="Helical" evidence="8">
    <location>
        <begin position="230"/>
        <end position="249"/>
    </location>
</feature>
<dbReference type="EMBL" id="CP048268">
    <property type="protein sequence ID" value="QYN52607.1"/>
    <property type="molecule type" value="Genomic_DNA"/>
</dbReference>
<dbReference type="RefSeq" id="WP_220220997.1">
    <property type="nucleotide sequence ID" value="NZ_CP048268.1"/>
</dbReference>
<feature type="transmembrane region" description="Helical" evidence="8">
    <location>
        <begin position="46"/>
        <end position="65"/>
    </location>
</feature>
<evidence type="ECO:0000256" key="8">
    <source>
        <dbReference type="SAM" id="Phobius"/>
    </source>
</evidence>
<dbReference type="Proteomes" id="UP000826550">
    <property type="component" value="Chromosome"/>
</dbReference>